<evidence type="ECO:0000256" key="1">
    <source>
        <dbReference type="ARBA" id="ARBA00022723"/>
    </source>
</evidence>
<accession>A0A6L2JXL2</accession>
<name>A0A6L2JXL2_TANCI</name>
<feature type="region of interest" description="Disordered" evidence="3">
    <location>
        <begin position="180"/>
        <end position="293"/>
    </location>
</feature>
<dbReference type="PANTHER" id="PTHR42648">
    <property type="entry name" value="TRANSPOSASE, PUTATIVE-RELATED"/>
    <property type="match status" value="1"/>
</dbReference>
<evidence type="ECO:0000256" key="3">
    <source>
        <dbReference type="SAM" id="MobiDB-lite"/>
    </source>
</evidence>
<evidence type="ECO:0000313" key="7">
    <source>
        <dbReference type="EMBL" id="GEU41282.1"/>
    </source>
</evidence>
<dbReference type="GO" id="GO:0003676">
    <property type="term" value="F:nucleic acid binding"/>
    <property type="evidence" value="ECO:0007669"/>
    <property type="project" value="InterPro"/>
</dbReference>
<dbReference type="InterPro" id="IPR025724">
    <property type="entry name" value="GAG-pre-integrase_dom"/>
</dbReference>
<evidence type="ECO:0000256" key="4">
    <source>
        <dbReference type="SAM" id="Phobius"/>
    </source>
</evidence>
<comment type="caution">
    <text evidence="7">The sequence shown here is derived from an EMBL/GenBank/DDBJ whole genome shotgun (WGS) entry which is preliminary data.</text>
</comment>
<keyword evidence="1" id="KW-0479">Metal-binding</keyword>
<dbReference type="Pfam" id="PF13976">
    <property type="entry name" value="gag_pre-integrs"/>
    <property type="match status" value="1"/>
</dbReference>
<dbReference type="InterPro" id="IPR013103">
    <property type="entry name" value="RVT_2"/>
</dbReference>
<evidence type="ECO:0000256" key="2">
    <source>
        <dbReference type="ARBA" id="ARBA00022801"/>
    </source>
</evidence>
<dbReference type="GO" id="GO:0016787">
    <property type="term" value="F:hydrolase activity"/>
    <property type="evidence" value="ECO:0007669"/>
    <property type="project" value="UniProtKB-KW"/>
</dbReference>
<feature type="compositionally biased region" description="Acidic residues" evidence="3">
    <location>
        <begin position="249"/>
        <end position="259"/>
    </location>
</feature>
<feature type="transmembrane region" description="Helical" evidence="4">
    <location>
        <begin position="1336"/>
        <end position="1360"/>
    </location>
</feature>
<feature type="region of interest" description="Disordered" evidence="3">
    <location>
        <begin position="485"/>
        <end position="520"/>
    </location>
</feature>
<evidence type="ECO:0008006" key="8">
    <source>
        <dbReference type="Google" id="ProtNLM"/>
    </source>
</evidence>
<feature type="non-terminal residue" evidence="7">
    <location>
        <position position="1"/>
    </location>
</feature>
<evidence type="ECO:0000259" key="5">
    <source>
        <dbReference type="Pfam" id="PF07727"/>
    </source>
</evidence>
<proteinExistence type="predicted"/>
<protein>
    <recommendedName>
        <fullName evidence="8">Integrase catalytic domain-containing protein</fullName>
    </recommendedName>
</protein>
<feature type="domain" description="Reverse transcriptase Ty1/copia-type" evidence="5">
    <location>
        <begin position="876"/>
        <end position="982"/>
    </location>
</feature>
<dbReference type="InterPro" id="IPR012337">
    <property type="entry name" value="RNaseH-like_sf"/>
</dbReference>
<feature type="domain" description="GAG-pre-integrase" evidence="6">
    <location>
        <begin position="576"/>
        <end position="630"/>
    </location>
</feature>
<dbReference type="InterPro" id="IPR036397">
    <property type="entry name" value="RNaseH_sf"/>
</dbReference>
<dbReference type="Gene3D" id="3.30.420.10">
    <property type="entry name" value="Ribonuclease H-like superfamily/Ribonuclease H"/>
    <property type="match status" value="1"/>
</dbReference>
<dbReference type="GO" id="GO:0046872">
    <property type="term" value="F:metal ion binding"/>
    <property type="evidence" value="ECO:0007669"/>
    <property type="project" value="UniProtKB-KW"/>
</dbReference>
<keyword evidence="4" id="KW-0472">Membrane</keyword>
<feature type="compositionally biased region" description="Low complexity" evidence="3">
    <location>
        <begin position="501"/>
        <end position="511"/>
    </location>
</feature>
<keyword evidence="4" id="KW-0812">Transmembrane</keyword>
<keyword evidence="2" id="KW-0378">Hydrolase</keyword>
<keyword evidence="4" id="KW-1133">Transmembrane helix</keyword>
<dbReference type="SUPFAM" id="SSF53098">
    <property type="entry name" value="Ribonuclease H-like"/>
    <property type="match status" value="1"/>
</dbReference>
<dbReference type="PANTHER" id="PTHR42648:SF27">
    <property type="entry name" value="RNA-DIRECTED DNA POLYMERASE"/>
    <property type="match status" value="1"/>
</dbReference>
<dbReference type="EMBL" id="BKCJ010001417">
    <property type="protein sequence ID" value="GEU41282.1"/>
    <property type="molecule type" value="Genomic_DNA"/>
</dbReference>
<evidence type="ECO:0000259" key="6">
    <source>
        <dbReference type="Pfam" id="PF13976"/>
    </source>
</evidence>
<dbReference type="InterPro" id="IPR039537">
    <property type="entry name" value="Retrotran_Ty1/copia-like"/>
</dbReference>
<dbReference type="Pfam" id="PF07727">
    <property type="entry name" value="RVT_2"/>
    <property type="match status" value="1"/>
</dbReference>
<reference evidence="7" key="1">
    <citation type="journal article" date="2019" name="Sci. Rep.">
        <title>Draft genome of Tanacetum cinerariifolium, the natural source of mosquito coil.</title>
        <authorList>
            <person name="Yamashiro T."/>
            <person name="Shiraishi A."/>
            <person name="Satake H."/>
            <person name="Nakayama K."/>
        </authorList>
    </citation>
    <scope>NUCLEOTIDE SEQUENCE</scope>
</reference>
<sequence>SLVETRTVVSLGEADFLNFYAFLGGLAPIAKPRCSRRVHAPVLGFCLQAFYKYKMDKRKRFKLILEIFTYILKICPRVQGQDFDALPIDEEIMSFLRELGHTGEINSLNDSGEDDGESWVRWRVAGRVGRSGCRIDEDYHSIKDDIPLVSVYTTRNVLVRGMLIPDEFLTEEICATNDFKESTPRAHRTPTISTASPQGKKMKQIVGESSSPKKSVKITIRQKQVVKGEKDDDESDDRLEPGSHKENLEYIDDDDDEEKVDEKKDGDMGSLDTSTEEMQTPIPTPPRSPKTILSSDKNITQELMDTIPLPTATTSKTPHFKRRSSSKYSHLSCALCRMYRRQGLTDAVIYSYFASQSNSSQLDNEDLKQIDPDNLEEMNLTWQMAMLTMRSRRFLQKIRRNQVSDLVSQEFNAQAPKLIEELFKNYVQIKVIQVYPTTTTSTETTSSADLQQQLYLKMKRSHQDQANDPVLWDVLKYIMTQEDDALPEEEKRGKRHKASKSSKSAKGFSSKHSAKDSTTYVSKQQQQEWDAWVEETFIDEDEFQRMMLFIFNAISSKGIYEIDMINRVPNINSIYTVSNKRAKHNLDSTYLWHCRLAHISKKHIKKLQHDGLLKSIDEESFDKCVSCLSGEMTRKPFPHRTERATDLLGIIHIYLTPPYTPQHNRVLESKNRNLLDMVRSIINLTTMPLSFWDYALETATLILNMFPTNEFNKTPYELWYGKVFNLSYLKVWGCEALVKIDTPEKLQQRYVKCIFIGYPNEIMEISKRAEELKEIQDEDTSPTEDTSKIPMEVEGFKPPQEEVITIRRFSWTHQAPDHLCLNVEVEKHSLGDLNEPTNYKAAILDPESNKWVDAMNTETQSMKGNQVWRLVDLPPNSHLVAKGFTQTYGVDYEETFSPVVDIRAIRILIAIAVFYDYEKWKIDDKTAFLNGYLDEDIYMVQPEGFIYPKHPRKICKLQRSIYGLKQASKRWNKIFDKEIKSLQNVKSYLKKCFTMKDLGEATFILGIKIYQDRSKRLIRLSQSAYMDKILKRYKMDNSKRGNIPMQEKLDLNKTQGASTPEEVKRMHNVPYSLAVGSVKLSFVLNVGAVDWKSSKQSTTAMYATKSEYIDTLEAGMEAIWIENFISWLVLVFLNKVANKDHFIINYEASDVALVVNKEFVPLIVELFESENGDVKMEISNDGLWKKSMLVVLVMVVTNKEGDARKKYQNEVNEIHAMKIAKNENPLALVAGAQQYLDTYYQAPKSHKSYAPPSKQSSSTICYETTRYKGPSFDAEPLEKVHSNDDYNVFANERQHSKHPIFINNTCVVEKVNSNVIANSLDMCDNENQAEECDDELILVVVVAIVGEVIVVAIIGVVVSLRFRGGNISFNTFGPCDLVGLLYSNRFGIGIPPGQGILGESTSRKFHFTVLGTVTTRKYRFNSFKPKNEINSFFRTIKVERLATHKLLTSRDSHGDNGMRDPIGGLVSLGVSASLGGEISYGGKKSHESNSDNTGGTTVGEAIGGCIEGIVKSFEESGEVFPDEAGKLFEEART</sequence>
<gene>
    <name evidence="7" type="ORF">Tci_013260</name>
</gene>
<organism evidence="7">
    <name type="scientific">Tanacetum cinerariifolium</name>
    <name type="common">Dalmatian daisy</name>
    <name type="synonym">Chrysanthemum cinerariifolium</name>
    <dbReference type="NCBI Taxonomy" id="118510"/>
    <lineage>
        <taxon>Eukaryota</taxon>
        <taxon>Viridiplantae</taxon>
        <taxon>Streptophyta</taxon>
        <taxon>Embryophyta</taxon>
        <taxon>Tracheophyta</taxon>
        <taxon>Spermatophyta</taxon>
        <taxon>Magnoliopsida</taxon>
        <taxon>eudicotyledons</taxon>
        <taxon>Gunneridae</taxon>
        <taxon>Pentapetalae</taxon>
        <taxon>asterids</taxon>
        <taxon>campanulids</taxon>
        <taxon>Asterales</taxon>
        <taxon>Asteraceae</taxon>
        <taxon>Asteroideae</taxon>
        <taxon>Anthemideae</taxon>
        <taxon>Anthemidinae</taxon>
        <taxon>Tanacetum</taxon>
    </lineage>
</organism>
<feature type="compositionally biased region" description="Basic and acidic residues" evidence="3">
    <location>
        <begin position="238"/>
        <end position="248"/>
    </location>
</feature>